<dbReference type="SMART" id="SM00082">
    <property type="entry name" value="LRRCT"/>
    <property type="match status" value="1"/>
</dbReference>
<dbReference type="GO" id="GO:0071944">
    <property type="term" value="C:cell periphery"/>
    <property type="evidence" value="ECO:0007669"/>
    <property type="project" value="UniProtKB-ARBA"/>
</dbReference>
<keyword evidence="9" id="KW-1185">Reference proteome</keyword>
<feature type="region of interest" description="Disordered" evidence="4">
    <location>
        <begin position="21"/>
        <end position="42"/>
    </location>
</feature>
<evidence type="ECO:0000313" key="8">
    <source>
        <dbReference type="EMBL" id="KAJ1531039.1"/>
    </source>
</evidence>
<keyword evidence="3" id="KW-0677">Repeat</keyword>
<dbReference type="Pfam" id="PF13855">
    <property type="entry name" value="LRR_8"/>
    <property type="match status" value="3"/>
</dbReference>
<evidence type="ECO:0000256" key="6">
    <source>
        <dbReference type="SAM" id="SignalP"/>
    </source>
</evidence>
<feature type="chain" id="PRO_5043451353" description="LRRCT domain-containing protein" evidence="6">
    <location>
        <begin position="18"/>
        <end position="714"/>
    </location>
</feature>
<dbReference type="SMART" id="SM00369">
    <property type="entry name" value="LRR_TYP"/>
    <property type="match status" value="10"/>
</dbReference>
<proteinExistence type="predicted"/>
<evidence type="ECO:0000256" key="4">
    <source>
        <dbReference type="SAM" id="MobiDB-lite"/>
    </source>
</evidence>
<sequence length="714" mass="74751">MMLVLLLAAALLVPARCGPPDAPRGAPGPGGHGTHADDEAEASEWHCPDVGAEAEASPAGEAGPGAGGGGRATCSCDLPHTLRCTGGPDTLQMVGEALRALPPRYVSLLDVTLSGVSSLAPLPDIALHGFVVSGELKTVEKHAFSRLLQDGAGPRLQALGLGGNLLDAVPAAALGALPGLDRLDLSHNRMRSLPANAFPEMLNLTFLDLSDNLLSDIAAGAFGALTSLQTLRLAGNRLRVAPVTLYGLDGLRALRELDLANNLLAGSLGPGALPRLRTLRTLNLAHNQLSSVKHDALSGLPQLSALYLSHNMVDVLEDNAFRRLGSLASLDLAHNRIVAVSGASLAHLQRLRSLALQHNFLRALTADLVRPLSALQELHLDDNDISQVPPDALEALQAAAGRLTRLTLAENPLNCDCALAPFARWLHRNATRLPAADKASAVCAAPPHLENGLVEDVAEGECRDADGEDERDRDLRPGPGSAASLVRRRVTLQAFQFDGSRLSLLWRVNVSATPYVCDALFVYEVEGGGREVLLESKPLGCDSSQLDDPRLLQLSLPAEVPARRRLSAGRWYRFCLVLLEGGGAQDDLALVVGCSDVFALMKTASRTRCTSVPAPSARSTTSSGSSGPPGASGAAAVGLAAALTGASLLGGTVAALMFTLWLAARWRRRGVGCAGGSGGGLGLDYDTGQLYRPVPAPENEQHSRYVKLQATTKL</sequence>
<organism evidence="8 9">
    <name type="scientific">Megalurothrips usitatus</name>
    <name type="common">bean blossom thrips</name>
    <dbReference type="NCBI Taxonomy" id="439358"/>
    <lineage>
        <taxon>Eukaryota</taxon>
        <taxon>Metazoa</taxon>
        <taxon>Ecdysozoa</taxon>
        <taxon>Arthropoda</taxon>
        <taxon>Hexapoda</taxon>
        <taxon>Insecta</taxon>
        <taxon>Pterygota</taxon>
        <taxon>Neoptera</taxon>
        <taxon>Paraneoptera</taxon>
        <taxon>Thysanoptera</taxon>
        <taxon>Terebrantia</taxon>
        <taxon>Thripoidea</taxon>
        <taxon>Thripidae</taxon>
        <taxon>Megalurothrips</taxon>
    </lineage>
</organism>
<dbReference type="InterPro" id="IPR000483">
    <property type="entry name" value="Cys-rich_flank_reg_C"/>
</dbReference>
<dbReference type="EMBL" id="JAPTSV010000002">
    <property type="protein sequence ID" value="KAJ1531039.1"/>
    <property type="molecule type" value="Genomic_DNA"/>
</dbReference>
<accession>A0AAV7XWW9</accession>
<keyword evidence="5" id="KW-0812">Transmembrane</keyword>
<comment type="caution">
    <text evidence="8">The sequence shown here is derived from an EMBL/GenBank/DDBJ whole genome shotgun (WGS) entry which is preliminary data.</text>
</comment>
<dbReference type="Pfam" id="PF00560">
    <property type="entry name" value="LRR_1"/>
    <property type="match status" value="1"/>
</dbReference>
<gene>
    <name evidence="8" type="ORF">ONE63_005869</name>
</gene>
<evidence type="ECO:0000256" key="3">
    <source>
        <dbReference type="ARBA" id="ARBA00022737"/>
    </source>
</evidence>
<dbReference type="AlphaFoldDB" id="A0AAV7XWW9"/>
<dbReference type="FunFam" id="3.80.10.10:FF:001164">
    <property type="entry name" value="GH01279p"/>
    <property type="match status" value="1"/>
</dbReference>
<keyword evidence="5" id="KW-0472">Membrane</keyword>
<keyword evidence="2 6" id="KW-0732">Signal</keyword>
<evidence type="ECO:0000256" key="5">
    <source>
        <dbReference type="SAM" id="Phobius"/>
    </source>
</evidence>
<dbReference type="PANTHER" id="PTHR24366">
    <property type="entry name" value="IG(IMMUNOGLOBULIN) AND LRR(LEUCINE RICH REPEAT) DOMAINS"/>
    <property type="match status" value="1"/>
</dbReference>
<feature type="signal peptide" evidence="6">
    <location>
        <begin position="1"/>
        <end position="17"/>
    </location>
</feature>
<dbReference type="Proteomes" id="UP001075354">
    <property type="component" value="Chromosome 2"/>
</dbReference>
<dbReference type="PRINTS" id="PR00019">
    <property type="entry name" value="LEURICHRPT"/>
</dbReference>
<evidence type="ECO:0000259" key="7">
    <source>
        <dbReference type="SMART" id="SM00082"/>
    </source>
</evidence>
<feature type="transmembrane region" description="Helical" evidence="5">
    <location>
        <begin position="635"/>
        <end position="662"/>
    </location>
</feature>
<dbReference type="InterPro" id="IPR032675">
    <property type="entry name" value="LRR_dom_sf"/>
</dbReference>
<name>A0AAV7XWW9_9NEOP</name>
<dbReference type="InterPro" id="IPR003591">
    <property type="entry name" value="Leu-rich_rpt_typical-subtyp"/>
</dbReference>
<evidence type="ECO:0000313" key="9">
    <source>
        <dbReference type="Proteomes" id="UP001075354"/>
    </source>
</evidence>
<reference evidence="8" key="1">
    <citation type="submission" date="2022-12" db="EMBL/GenBank/DDBJ databases">
        <title>Chromosome-level genome assembly of the bean flower thrips Megalurothrips usitatus.</title>
        <authorList>
            <person name="Ma L."/>
            <person name="Liu Q."/>
            <person name="Li H."/>
            <person name="Cai W."/>
        </authorList>
    </citation>
    <scope>NUCLEOTIDE SEQUENCE</scope>
    <source>
        <strain evidence="8">Cailab_2022a</strain>
    </source>
</reference>
<dbReference type="InterPro" id="IPR001611">
    <property type="entry name" value="Leu-rich_rpt"/>
</dbReference>
<keyword evidence="1" id="KW-0433">Leucine-rich repeat</keyword>
<dbReference type="SUPFAM" id="SSF52058">
    <property type="entry name" value="L domain-like"/>
    <property type="match status" value="1"/>
</dbReference>
<dbReference type="Gene3D" id="3.80.10.10">
    <property type="entry name" value="Ribonuclease Inhibitor"/>
    <property type="match status" value="2"/>
</dbReference>
<keyword evidence="5" id="KW-1133">Transmembrane helix</keyword>
<evidence type="ECO:0000256" key="2">
    <source>
        <dbReference type="ARBA" id="ARBA00022729"/>
    </source>
</evidence>
<feature type="domain" description="LRRCT" evidence="7">
    <location>
        <begin position="411"/>
        <end position="463"/>
    </location>
</feature>
<dbReference type="PROSITE" id="PS51450">
    <property type="entry name" value="LRR"/>
    <property type="match status" value="2"/>
</dbReference>
<evidence type="ECO:0000256" key="1">
    <source>
        <dbReference type="ARBA" id="ARBA00022614"/>
    </source>
</evidence>
<dbReference type="PANTHER" id="PTHR24366:SF134">
    <property type="entry name" value="CHONDROADHERIN LIKE"/>
    <property type="match status" value="1"/>
</dbReference>
<protein>
    <recommendedName>
        <fullName evidence="7">LRRCT domain-containing protein</fullName>
    </recommendedName>
</protein>
<feature type="region of interest" description="Disordered" evidence="4">
    <location>
        <begin position="611"/>
        <end position="630"/>
    </location>
</feature>